<dbReference type="InterPro" id="IPR000014">
    <property type="entry name" value="PAS"/>
</dbReference>
<dbReference type="InterPro" id="IPR001054">
    <property type="entry name" value="A/G_cyclase"/>
</dbReference>
<name>A0AAU7J8Y6_9HYPH</name>
<dbReference type="Gene3D" id="3.30.70.1230">
    <property type="entry name" value="Nucleotide cyclase"/>
    <property type="match status" value="1"/>
</dbReference>
<dbReference type="EMBL" id="CP157484">
    <property type="protein sequence ID" value="XBO36738.1"/>
    <property type="molecule type" value="Genomic_DNA"/>
</dbReference>
<dbReference type="InterPro" id="IPR029787">
    <property type="entry name" value="Nucleotide_cyclase"/>
</dbReference>
<dbReference type="Gene3D" id="3.30.450.40">
    <property type="match status" value="1"/>
</dbReference>
<dbReference type="AlphaFoldDB" id="A0AAU7J8Y6"/>
<sequence length="561" mass="62692">MQEIAFAAAAMAQAENWRHGIDELLARLGRAVNVSRVFLFEIDPTPDGKLAHTCRHDWSAPGLPSLGGSPRYSKEVIEDYDPTFDEWIARRRRGELIRGHTRDLTGVLREDFDFQQIVSFISIPIHIDGVWWGHLGFDDCVAERDWATEEIHLLQTTGALIAASAAREKTARSLRAMEALRAAMMDVSLDCILITDGGGRVIDVNPAFEATFGWTRADVLRRSIGSLLFNADSGADWRELFAKASRRGGARGPALRMETTAPRADGRLFPIELTMARIDREDRGMVAIFVRDLTARHQAEARLKEMTQERANLARFFPRNLVEHLIEIDVPLSSAKTQAAAVMFVDMVGFTSFCEERAPDEIIAVLREMLAIACRIVFRHQGTIYKFTGDGLMAVFGAPMRGVADASRAVSCAMDLQTEVEAWNRSPDRLGAPIEVAVGVHYGDVLFGDVGAEDQLELAVLGDTVNIASRVEGYCRTLQSSVLITEATWSKIHEEMRSDMLARFTDFGSHLLRGRHDRIHLYGVLRRARDEKADLDLGEADAYAWPRQATSPMRRTLRPMR</sequence>
<dbReference type="PANTHER" id="PTHR43081:SF1">
    <property type="entry name" value="ADENYLATE CYCLASE, TERMINAL-DIFFERENTIATION SPECIFIC"/>
    <property type="match status" value="1"/>
</dbReference>
<dbReference type="SMART" id="SM00044">
    <property type="entry name" value="CYCc"/>
    <property type="match status" value="1"/>
</dbReference>
<dbReference type="Pfam" id="PF00211">
    <property type="entry name" value="Guanylate_cyc"/>
    <property type="match status" value="1"/>
</dbReference>
<dbReference type="GO" id="GO:0009190">
    <property type="term" value="P:cyclic nucleotide biosynthetic process"/>
    <property type="evidence" value="ECO:0007669"/>
    <property type="project" value="InterPro"/>
</dbReference>
<dbReference type="Gene3D" id="3.30.450.20">
    <property type="entry name" value="PAS domain"/>
    <property type="match status" value="1"/>
</dbReference>
<dbReference type="InterPro" id="IPR029016">
    <property type="entry name" value="GAF-like_dom_sf"/>
</dbReference>
<evidence type="ECO:0000259" key="2">
    <source>
        <dbReference type="PROSITE" id="PS50125"/>
    </source>
</evidence>
<feature type="domain" description="PAS" evidence="1">
    <location>
        <begin position="177"/>
        <end position="248"/>
    </location>
</feature>
<dbReference type="GO" id="GO:0004016">
    <property type="term" value="F:adenylate cyclase activity"/>
    <property type="evidence" value="ECO:0007669"/>
    <property type="project" value="UniProtKB-ARBA"/>
</dbReference>
<evidence type="ECO:0000259" key="1">
    <source>
        <dbReference type="PROSITE" id="PS50112"/>
    </source>
</evidence>
<dbReference type="SMART" id="SM00065">
    <property type="entry name" value="GAF"/>
    <property type="match status" value="1"/>
</dbReference>
<dbReference type="SMART" id="SM00091">
    <property type="entry name" value="PAS"/>
    <property type="match status" value="1"/>
</dbReference>
<dbReference type="CDD" id="cd07302">
    <property type="entry name" value="CHD"/>
    <property type="match status" value="1"/>
</dbReference>
<dbReference type="Pfam" id="PF01590">
    <property type="entry name" value="GAF"/>
    <property type="match status" value="1"/>
</dbReference>
<protein>
    <submittedName>
        <fullName evidence="3">Adenylate/guanylate cyclase domain-containing protein</fullName>
    </submittedName>
</protein>
<gene>
    <name evidence="3" type="ORF">ABEG18_13355</name>
</gene>
<dbReference type="SUPFAM" id="SSF55073">
    <property type="entry name" value="Nucleotide cyclase"/>
    <property type="match status" value="1"/>
</dbReference>
<accession>A0AAU7J8Y6</accession>
<dbReference type="InterPro" id="IPR050697">
    <property type="entry name" value="Adenylyl/Guanylyl_Cyclase_3/4"/>
</dbReference>
<dbReference type="Pfam" id="PF13426">
    <property type="entry name" value="PAS_9"/>
    <property type="match status" value="1"/>
</dbReference>
<reference evidence="3" key="1">
    <citation type="submission" date="2024-05" db="EMBL/GenBank/DDBJ databases">
        <authorList>
            <person name="Kim S."/>
            <person name="Heo J."/>
            <person name="Choi H."/>
            <person name="Choi Y."/>
            <person name="Kwon S.-W."/>
            <person name="Kim Y."/>
        </authorList>
    </citation>
    <scope>NUCLEOTIDE SEQUENCE</scope>
    <source>
        <strain evidence="3">KACC 23698</strain>
    </source>
</reference>
<dbReference type="PROSITE" id="PS50125">
    <property type="entry name" value="GUANYLATE_CYCLASE_2"/>
    <property type="match status" value="1"/>
</dbReference>
<dbReference type="CDD" id="cd00130">
    <property type="entry name" value="PAS"/>
    <property type="match status" value="1"/>
</dbReference>
<dbReference type="NCBIfam" id="TIGR00229">
    <property type="entry name" value="sensory_box"/>
    <property type="match status" value="1"/>
</dbReference>
<evidence type="ECO:0000313" key="3">
    <source>
        <dbReference type="EMBL" id="XBO36738.1"/>
    </source>
</evidence>
<dbReference type="InterPro" id="IPR035965">
    <property type="entry name" value="PAS-like_dom_sf"/>
</dbReference>
<dbReference type="RefSeq" id="WP_406853553.1">
    <property type="nucleotide sequence ID" value="NZ_CP157484.1"/>
</dbReference>
<dbReference type="SUPFAM" id="SSF55781">
    <property type="entry name" value="GAF domain-like"/>
    <property type="match status" value="1"/>
</dbReference>
<proteinExistence type="predicted"/>
<feature type="domain" description="Guanylate cyclase" evidence="2">
    <location>
        <begin position="341"/>
        <end position="472"/>
    </location>
</feature>
<dbReference type="PROSITE" id="PS50112">
    <property type="entry name" value="PAS"/>
    <property type="match status" value="1"/>
</dbReference>
<dbReference type="SUPFAM" id="SSF55785">
    <property type="entry name" value="PYP-like sensor domain (PAS domain)"/>
    <property type="match status" value="1"/>
</dbReference>
<dbReference type="PANTHER" id="PTHR43081">
    <property type="entry name" value="ADENYLATE CYCLASE, TERMINAL-DIFFERENTIATION SPECIFIC-RELATED"/>
    <property type="match status" value="1"/>
</dbReference>
<organism evidence="3">
    <name type="scientific">Alsobacter sp. KACC 23698</name>
    <dbReference type="NCBI Taxonomy" id="3149229"/>
    <lineage>
        <taxon>Bacteria</taxon>
        <taxon>Pseudomonadati</taxon>
        <taxon>Pseudomonadota</taxon>
        <taxon>Alphaproteobacteria</taxon>
        <taxon>Hyphomicrobiales</taxon>
        <taxon>Alsobacteraceae</taxon>
        <taxon>Alsobacter</taxon>
    </lineage>
</organism>
<dbReference type="InterPro" id="IPR003018">
    <property type="entry name" value="GAF"/>
</dbReference>
<dbReference type="GO" id="GO:0035556">
    <property type="term" value="P:intracellular signal transduction"/>
    <property type="evidence" value="ECO:0007669"/>
    <property type="project" value="InterPro"/>
</dbReference>